<evidence type="ECO:0000256" key="1">
    <source>
        <dbReference type="SAM" id="MobiDB-lite"/>
    </source>
</evidence>
<dbReference type="AlphaFoldDB" id="A0A2I0HIG9"/>
<protein>
    <submittedName>
        <fullName evidence="2">Uncharacterized protein</fullName>
    </submittedName>
</protein>
<gene>
    <name evidence="2" type="ORF">CRG98_048309</name>
</gene>
<reference evidence="2 3" key="1">
    <citation type="submission" date="2017-11" db="EMBL/GenBank/DDBJ databases">
        <title>De-novo sequencing of pomegranate (Punica granatum L.) genome.</title>
        <authorList>
            <person name="Akparov Z."/>
            <person name="Amiraslanov A."/>
            <person name="Hajiyeva S."/>
            <person name="Abbasov M."/>
            <person name="Kaur K."/>
            <person name="Hamwieh A."/>
            <person name="Solovyev V."/>
            <person name="Salamov A."/>
            <person name="Braich B."/>
            <person name="Kosarev P."/>
            <person name="Mahmoud A."/>
            <person name="Hajiyev E."/>
            <person name="Babayeva S."/>
            <person name="Izzatullayeva V."/>
            <person name="Mammadov A."/>
            <person name="Mammadov A."/>
            <person name="Sharifova S."/>
            <person name="Ojaghi J."/>
            <person name="Eynullazada K."/>
            <person name="Bayramov B."/>
            <person name="Abdulazimova A."/>
            <person name="Shahmuradov I."/>
        </authorList>
    </citation>
    <scope>NUCLEOTIDE SEQUENCE [LARGE SCALE GENOMIC DNA]</scope>
    <source>
        <strain evidence="3">cv. AG2017</strain>
        <tissue evidence="2">Leaf</tissue>
    </source>
</reference>
<accession>A0A2I0HIG9</accession>
<organism evidence="2 3">
    <name type="scientific">Punica granatum</name>
    <name type="common">Pomegranate</name>
    <dbReference type="NCBI Taxonomy" id="22663"/>
    <lineage>
        <taxon>Eukaryota</taxon>
        <taxon>Viridiplantae</taxon>
        <taxon>Streptophyta</taxon>
        <taxon>Embryophyta</taxon>
        <taxon>Tracheophyta</taxon>
        <taxon>Spermatophyta</taxon>
        <taxon>Magnoliopsida</taxon>
        <taxon>eudicotyledons</taxon>
        <taxon>Gunneridae</taxon>
        <taxon>Pentapetalae</taxon>
        <taxon>rosids</taxon>
        <taxon>malvids</taxon>
        <taxon>Myrtales</taxon>
        <taxon>Lythraceae</taxon>
        <taxon>Punica</taxon>
    </lineage>
</organism>
<comment type="caution">
    <text evidence="2">The sequence shown here is derived from an EMBL/GenBank/DDBJ whole genome shotgun (WGS) entry which is preliminary data.</text>
</comment>
<dbReference type="Proteomes" id="UP000233551">
    <property type="component" value="Unassembled WGS sequence"/>
</dbReference>
<dbReference type="EMBL" id="PGOL01009051">
    <property type="protein sequence ID" value="PKI31300.1"/>
    <property type="molecule type" value="Genomic_DNA"/>
</dbReference>
<feature type="region of interest" description="Disordered" evidence="1">
    <location>
        <begin position="1"/>
        <end position="79"/>
    </location>
</feature>
<keyword evidence="3" id="KW-1185">Reference proteome</keyword>
<evidence type="ECO:0000313" key="2">
    <source>
        <dbReference type="EMBL" id="PKI31300.1"/>
    </source>
</evidence>
<proteinExistence type="predicted"/>
<sequence length="79" mass="7677">MGQQRPVGGGTGTGAPLSGLLGVGPAEVLYTNGRKSDNGGKKSSGKNNGGKSKNFNGKEGGGSGHSGDSTNRGLVGSFK</sequence>
<name>A0A2I0HIG9_PUNGR</name>
<evidence type="ECO:0000313" key="3">
    <source>
        <dbReference type="Proteomes" id="UP000233551"/>
    </source>
</evidence>
<feature type="compositionally biased region" description="Low complexity" evidence="1">
    <location>
        <begin position="45"/>
        <end position="57"/>
    </location>
</feature>